<keyword evidence="2" id="KW-1185">Reference proteome</keyword>
<sequence length="75" mass="9007">MFICLQRLEIIGCWELISLPDNLPKLEDLELYECDKLISLPCNLPRIRELRIEDCNGLLLYRMRFRVSRILTNLR</sequence>
<dbReference type="InParanoid" id="A0A251SX97"/>
<reference evidence="2" key="1">
    <citation type="journal article" date="2017" name="Nature">
        <title>The sunflower genome provides insights into oil metabolism, flowering and Asterid evolution.</title>
        <authorList>
            <person name="Badouin H."/>
            <person name="Gouzy J."/>
            <person name="Grassa C.J."/>
            <person name="Murat F."/>
            <person name="Staton S.E."/>
            <person name="Cottret L."/>
            <person name="Lelandais-Briere C."/>
            <person name="Owens G.L."/>
            <person name="Carrere S."/>
            <person name="Mayjonade B."/>
            <person name="Legrand L."/>
            <person name="Gill N."/>
            <person name="Kane N.C."/>
            <person name="Bowers J.E."/>
            <person name="Hubner S."/>
            <person name="Bellec A."/>
            <person name="Berard A."/>
            <person name="Berges H."/>
            <person name="Blanchet N."/>
            <person name="Boniface M.C."/>
            <person name="Brunel D."/>
            <person name="Catrice O."/>
            <person name="Chaidir N."/>
            <person name="Claudel C."/>
            <person name="Donnadieu C."/>
            <person name="Faraut T."/>
            <person name="Fievet G."/>
            <person name="Helmstetter N."/>
            <person name="King M."/>
            <person name="Knapp S.J."/>
            <person name="Lai Z."/>
            <person name="Le Paslier M.C."/>
            <person name="Lippi Y."/>
            <person name="Lorenzon L."/>
            <person name="Mandel J.R."/>
            <person name="Marage G."/>
            <person name="Marchand G."/>
            <person name="Marquand E."/>
            <person name="Bret-Mestries E."/>
            <person name="Morien E."/>
            <person name="Nambeesan S."/>
            <person name="Nguyen T."/>
            <person name="Pegot-Espagnet P."/>
            <person name="Pouilly N."/>
            <person name="Raftis F."/>
            <person name="Sallet E."/>
            <person name="Schiex T."/>
            <person name="Thomas J."/>
            <person name="Vandecasteele C."/>
            <person name="Vares D."/>
            <person name="Vear F."/>
            <person name="Vautrin S."/>
            <person name="Crespi M."/>
            <person name="Mangin B."/>
            <person name="Burke J.M."/>
            <person name="Salse J."/>
            <person name="Munos S."/>
            <person name="Vincourt P."/>
            <person name="Rieseberg L.H."/>
            <person name="Langlade N.B."/>
        </authorList>
    </citation>
    <scope>NUCLEOTIDE SEQUENCE [LARGE SCALE GENOMIC DNA]</scope>
    <source>
        <strain evidence="2">cv. SF193</strain>
    </source>
</reference>
<name>A0A251SX97_HELAN</name>
<dbReference type="Proteomes" id="UP000215914">
    <property type="component" value="Chromosome 13"/>
</dbReference>
<dbReference type="AlphaFoldDB" id="A0A251SX97"/>
<proteinExistence type="predicted"/>
<evidence type="ECO:0000313" key="2">
    <source>
        <dbReference type="Proteomes" id="UP000215914"/>
    </source>
</evidence>
<dbReference type="EMBL" id="CM007902">
    <property type="protein sequence ID" value="OTG03497.1"/>
    <property type="molecule type" value="Genomic_DNA"/>
</dbReference>
<organism evidence="1 2">
    <name type="scientific">Helianthus annuus</name>
    <name type="common">Common sunflower</name>
    <dbReference type="NCBI Taxonomy" id="4232"/>
    <lineage>
        <taxon>Eukaryota</taxon>
        <taxon>Viridiplantae</taxon>
        <taxon>Streptophyta</taxon>
        <taxon>Embryophyta</taxon>
        <taxon>Tracheophyta</taxon>
        <taxon>Spermatophyta</taxon>
        <taxon>Magnoliopsida</taxon>
        <taxon>eudicotyledons</taxon>
        <taxon>Gunneridae</taxon>
        <taxon>Pentapetalae</taxon>
        <taxon>asterids</taxon>
        <taxon>campanulids</taxon>
        <taxon>Asterales</taxon>
        <taxon>Asteraceae</taxon>
        <taxon>Asteroideae</taxon>
        <taxon>Heliantheae alliance</taxon>
        <taxon>Heliantheae</taxon>
        <taxon>Helianthus</taxon>
    </lineage>
</organism>
<protein>
    <submittedName>
        <fullName evidence="1">Putative leucine-rich repeat domain, L domain-like protein</fullName>
    </submittedName>
</protein>
<dbReference type="InterPro" id="IPR032675">
    <property type="entry name" value="LRR_dom_sf"/>
</dbReference>
<dbReference type="Gene3D" id="3.80.10.10">
    <property type="entry name" value="Ribonuclease Inhibitor"/>
    <property type="match status" value="1"/>
</dbReference>
<dbReference type="SUPFAM" id="SSF52058">
    <property type="entry name" value="L domain-like"/>
    <property type="match status" value="1"/>
</dbReference>
<evidence type="ECO:0000313" key="1">
    <source>
        <dbReference type="EMBL" id="OTG03497.1"/>
    </source>
</evidence>
<gene>
    <name evidence="1" type="ORF">HannXRQ_Chr13g0424701</name>
</gene>
<accession>A0A251SX97</accession>